<feature type="transmembrane region" description="Helical" evidence="7">
    <location>
        <begin position="294"/>
        <end position="314"/>
    </location>
</feature>
<dbReference type="GO" id="GO:0022857">
    <property type="term" value="F:transmembrane transporter activity"/>
    <property type="evidence" value="ECO:0007669"/>
    <property type="project" value="InterPro"/>
</dbReference>
<feature type="transmembrane region" description="Helical" evidence="7">
    <location>
        <begin position="102"/>
        <end position="121"/>
    </location>
</feature>
<feature type="transmembrane region" description="Helical" evidence="7">
    <location>
        <begin position="462"/>
        <end position="487"/>
    </location>
</feature>
<dbReference type="Proteomes" id="UP000254866">
    <property type="component" value="Unassembled WGS sequence"/>
</dbReference>
<evidence type="ECO:0000256" key="7">
    <source>
        <dbReference type="SAM" id="Phobius"/>
    </source>
</evidence>
<dbReference type="GO" id="GO:0005886">
    <property type="term" value="C:plasma membrane"/>
    <property type="evidence" value="ECO:0007669"/>
    <property type="project" value="TreeGrafter"/>
</dbReference>
<dbReference type="GeneID" id="43593166"/>
<dbReference type="PROSITE" id="PS50850">
    <property type="entry name" value="MFS"/>
    <property type="match status" value="1"/>
</dbReference>
<accession>A0A370TXV8</accession>
<feature type="transmembrane region" description="Helical" evidence="7">
    <location>
        <begin position="65"/>
        <end position="90"/>
    </location>
</feature>
<feature type="transmembrane region" description="Helical" evidence="7">
    <location>
        <begin position="428"/>
        <end position="450"/>
    </location>
</feature>
<feature type="transmembrane region" description="Helical" evidence="7">
    <location>
        <begin position="191"/>
        <end position="211"/>
    </location>
</feature>
<dbReference type="Pfam" id="PF07690">
    <property type="entry name" value="MFS_1"/>
    <property type="match status" value="1"/>
</dbReference>
<evidence type="ECO:0000256" key="3">
    <source>
        <dbReference type="ARBA" id="ARBA00022692"/>
    </source>
</evidence>
<feature type="region of interest" description="Disordered" evidence="6">
    <location>
        <begin position="1"/>
        <end position="57"/>
    </location>
</feature>
<dbReference type="CDD" id="cd17502">
    <property type="entry name" value="MFS_Azr1_MDR_like"/>
    <property type="match status" value="1"/>
</dbReference>
<keyword evidence="4 7" id="KW-1133">Transmembrane helix</keyword>
<evidence type="ECO:0000256" key="6">
    <source>
        <dbReference type="SAM" id="MobiDB-lite"/>
    </source>
</evidence>
<feature type="transmembrane region" description="Helical" evidence="7">
    <location>
        <begin position="372"/>
        <end position="391"/>
    </location>
</feature>
<dbReference type="SUPFAM" id="SSF103473">
    <property type="entry name" value="MFS general substrate transporter"/>
    <property type="match status" value="1"/>
</dbReference>
<feature type="transmembrane region" description="Helical" evidence="7">
    <location>
        <begin position="263"/>
        <end position="282"/>
    </location>
</feature>
<feature type="transmembrane region" description="Helical" evidence="7">
    <location>
        <begin position="398"/>
        <end position="416"/>
    </location>
</feature>
<feature type="transmembrane region" description="Helical" evidence="7">
    <location>
        <begin position="158"/>
        <end position="179"/>
    </location>
</feature>
<keyword evidence="2" id="KW-0813">Transport</keyword>
<comment type="caution">
    <text evidence="9">The sequence shown here is derived from an EMBL/GenBank/DDBJ whole genome shotgun (WGS) entry which is preliminary data.</text>
</comment>
<protein>
    <submittedName>
        <fullName evidence="9">MFS general substrate transporter</fullName>
    </submittedName>
</protein>
<evidence type="ECO:0000259" key="8">
    <source>
        <dbReference type="PROSITE" id="PS50850"/>
    </source>
</evidence>
<evidence type="ECO:0000256" key="1">
    <source>
        <dbReference type="ARBA" id="ARBA00004141"/>
    </source>
</evidence>
<dbReference type="PANTHER" id="PTHR23501:SF177">
    <property type="entry name" value="MAJOR FACILITATOR SUPERFAMILY (MFS) PROFILE DOMAIN-CONTAINING PROTEIN-RELATED"/>
    <property type="match status" value="1"/>
</dbReference>
<evidence type="ECO:0000313" key="9">
    <source>
        <dbReference type="EMBL" id="RDL40338.1"/>
    </source>
</evidence>
<sequence length="566" mass="59657">MESRSITLADEKDRASTPSSHSSIDIFTQTEINNLPKDHEGPLLKADAEGENEKDEGEYPTRARLAFVIIALLLSIFLVALDMTIVATAIPKITEEFAGLDLVGWYGSAYFLTVGAFQSTWGKAYKYFPLKISFLLAILLFELGSLICAAAPNSTALIVGRAISGLGGGGIASGAYIIIAFSAPPRQRPAFTGLLGAANGLASVIGPLIGGVFADHLTWRWCFWVNLPIGGLSAAIILFFFTTPAQAVPTKATWREKFLQMDLPGAFVVMGAIVCYILALQWAGQSKAWNDSSVIGTLVGFFVITILFCVIEYYQGERAMIVGRILKSRNVSVNMALIFFLGGGFFLLMYYIPIYFQVVSGVSASQSGIRNLPLILGTVIATIISGGAISATGQFLPWLIAGTGMATLGSGLLYTLGTDSPPAQWIGYQALAGLGVGAALQVPIITGQALSQASDLSSVTAMILFCQTIGGALFVSAGEVAFANVLVARLLVHVPNLNPAKVVAVGVTQVRVVFPAEEIPGIIDAYMDGLKANFGIAIAATGLAFAISFLSKWTSLKGKVVVAGAA</sequence>
<keyword evidence="5 7" id="KW-0472">Membrane</keyword>
<organism evidence="9 10">
    <name type="scientific">Venustampulla echinocandica</name>
    <dbReference type="NCBI Taxonomy" id="2656787"/>
    <lineage>
        <taxon>Eukaryota</taxon>
        <taxon>Fungi</taxon>
        <taxon>Dikarya</taxon>
        <taxon>Ascomycota</taxon>
        <taxon>Pezizomycotina</taxon>
        <taxon>Leotiomycetes</taxon>
        <taxon>Helotiales</taxon>
        <taxon>Pleuroascaceae</taxon>
        <taxon>Venustampulla</taxon>
    </lineage>
</organism>
<dbReference type="InterPro" id="IPR011701">
    <property type="entry name" value="MFS"/>
</dbReference>
<evidence type="ECO:0000256" key="2">
    <source>
        <dbReference type="ARBA" id="ARBA00022448"/>
    </source>
</evidence>
<dbReference type="FunFam" id="1.20.1250.20:FF:000196">
    <property type="entry name" value="MFS toxin efflux pump (AflT)"/>
    <property type="match status" value="1"/>
</dbReference>
<gene>
    <name evidence="9" type="ORF">BP5553_00317</name>
</gene>
<dbReference type="Gene3D" id="1.20.1250.20">
    <property type="entry name" value="MFS general substrate transporter like domains"/>
    <property type="match status" value="1"/>
</dbReference>
<evidence type="ECO:0000256" key="4">
    <source>
        <dbReference type="ARBA" id="ARBA00022989"/>
    </source>
</evidence>
<feature type="transmembrane region" description="Helical" evidence="7">
    <location>
        <begin position="133"/>
        <end position="152"/>
    </location>
</feature>
<feature type="transmembrane region" description="Helical" evidence="7">
    <location>
        <begin position="335"/>
        <end position="352"/>
    </location>
</feature>
<feature type="transmembrane region" description="Helical" evidence="7">
    <location>
        <begin position="532"/>
        <end position="550"/>
    </location>
</feature>
<proteinExistence type="predicted"/>
<dbReference type="InterPro" id="IPR036259">
    <property type="entry name" value="MFS_trans_sf"/>
</dbReference>
<dbReference type="OrthoDB" id="10021397at2759"/>
<keyword evidence="3 7" id="KW-0812">Transmembrane</keyword>
<feature type="compositionally biased region" description="Basic and acidic residues" evidence="6">
    <location>
        <begin position="1"/>
        <end position="15"/>
    </location>
</feature>
<keyword evidence="10" id="KW-1185">Reference proteome</keyword>
<reference evidence="9 10" key="1">
    <citation type="journal article" date="2018" name="IMA Fungus">
        <title>IMA Genome-F 9: Draft genome sequence of Annulohypoxylon stygium, Aspergillus mulundensis, Berkeleyomyces basicola (syn. Thielaviopsis basicola), Ceratocystis smalleyi, two Cercospora beticola strains, Coleophoma cylindrospora, Fusarium fracticaudum, Phialophora cf. hyalina, and Morchella septimelata.</title>
        <authorList>
            <person name="Wingfield B.D."/>
            <person name="Bills G.F."/>
            <person name="Dong Y."/>
            <person name="Huang W."/>
            <person name="Nel W.J."/>
            <person name="Swalarsk-Parry B.S."/>
            <person name="Vaghefi N."/>
            <person name="Wilken P.M."/>
            <person name="An Z."/>
            <person name="de Beer Z.W."/>
            <person name="De Vos L."/>
            <person name="Chen L."/>
            <person name="Duong T.A."/>
            <person name="Gao Y."/>
            <person name="Hammerbacher A."/>
            <person name="Kikkert J.R."/>
            <person name="Li Y."/>
            <person name="Li H."/>
            <person name="Li K."/>
            <person name="Li Q."/>
            <person name="Liu X."/>
            <person name="Ma X."/>
            <person name="Naidoo K."/>
            <person name="Pethybridge S.J."/>
            <person name="Sun J."/>
            <person name="Steenkamp E.T."/>
            <person name="van der Nest M.A."/>
            <person name="van Wyk S."/>
            <person name="Wingfield M.J."/>
            <person name="Xiong C."/>
            <person name="Yue Q."/>
            <person name="Zhang X."/>
        </authorList>
    </citation>
    <scope>NUCLEOTIDE SEQUENCE [LARGE SCALE GENOMIC DNA]</scope>
    <source>
        <strain evidence="9 10">BP 5553</strain>
    </source>
</reference>
<dbReference type="InterPro" id="IPR020846">
    <property type="entry name" value="MFS_dom"/>
</dbReference>
<dbReference type="FunFam" id="1.20.1720.10:FF:000012">
    <property type="entry name" value="MFS toxin efflux pump (AflT)"/>
    <property type="match status" value="1"/>
</dbReference>
<name>A0A370TXV8_9HELO</name>
<evidence type="ECO:0000313" key="10">
    <source>
        <dbReference type="Proteomes" id="UP000254866"/>
    </source>
</evidence>
<dbReference type="PANTHER" id="PTHR23501">
    <property type="entry name" value="MAJOR FACILITATOR SUPERFAMILY"/>
    <property type="match status" value="1"/>
</dbReference>
<dbReference type="RefSeq" id="XP_031872994.1">
    <property type="nucleotide sequence ID" value="XM_032008940.1"/>
</dbReference>
<dbReference type="EMBL" id="NPIC01000001">
    <property type="protein sequence ID" value="RDL40338.1"/>
    <property type="molecule type" value="Genomic_DNA"/>
</dbReference>
<feature type="transmembrane region" description="Helical" evidence="7">
    <location>
        <begin position="223"/>
        <end position="242"/>
    </location>
</feature>
<comment type="subcellular location">
    <subcellularLocation>
        <location evidence="1">Membrane</location>
        <topology evidence="1">Multi-pass membrane protein</topology>
    </subcellularLocation>
</comment>
<evidence type="ECO:0000256" key="5">
    <source>
        <dbReference type="ARBA" id="ARBA00023136"/>
    </source>
</evidence>
<dbReference type="AlphaFoldDB" id="A0A370TXV8"/>
<feature type="domain" description="Major facilitator superfamily (MFS) profile" evidence="8">
    <location>
        <begin position="68"/>
        <end position="566"/>
    </location>
</feature>
<feature type="compositionally biased region" description="Polar residues" evidence="6">
    <location>
        <begin position="16"/>
        <end position="33"/>
    </location>
</feature>
<feature type="compositionally biased region" description="Basic and acidic residues" evidence="6">
    <location>
        <begin position="36"/>
        <end position="48"/>
    </location>
</feature>